<dbReference type="AlphaFoldDB" id="A0ABD1GZD0"/>
<sequence length="113" mass="12306">MYSSTHRNEEEVVKIEMNASNSSRRTLVDPAVRNTVLWSGESARSMIGICCRCLLKDLPSIVDVAQGICSLEAATALPFLLCNLHTQHQKSRPILSVSSLFLIRGSSGCRDGG</sequence>
<evidence type="ECO:0000313" key="2">
    <source>
        <dbReference type="Proteomes" id="UP001567538"/>
    </source>
</evidence>
<gene>
    <name evidence="1" type="ORF">AAHA92_17621</name>
</gene>
<organism evidence="1 2">
    <name type="scientific">Salvia divinorum</name>
    <name type="common">Maria pastora</name>
    <name type="synonym">Diviner's sage</name>
    <dbReference type="NCBI Taxonomy" id="28513"/>
    <lineage>
        <taxon>Eukaryota</taxon>
        <taxon>Viridiplantae</taxon>
        <taxon>Streptophyta</taxon>
        <taxon>Embryophyta</taxon>
        <taxon>Tracheophyta</taxon>
        <taxon>Spermatophyta</taxon>
        <taxon>Magnoliopsida</taxon>
        <taxon>eudicotyledons</taxon>
        <taxon>Gunneridae</taxon>
        <taxon>Pentapetalae</taxon>
        <taxon>asterids</taxon>
        <taxon>lamiids</taxon>
        <taxon>Lamiales</taxon>
        <taxon>Lamiaceae</taxon>
        <taxon>Nepetoideae</taxon>
        <taxon>Mentheae</taxon>
        <taxon>Salviinae</taxon>
        <taxon>Salvia</taxon>
        <taxon>Salvia subgen. Calosphace</taxon>
    </lineage>
</organism>
<comment type="caution">
    <text evidence="1">The sequence shown here is derived from an EMBL/GenBank/DDBJ whole genome shotgun (WGS) entry which is preliminary data.</text>
</comment>
<protein>
    <submittedName>
        <fullName evidence="1">Inactive leucine-rich repeat receptor-like protein kinase</fullName>
    </submittedName>
</protein>
<proteinExistence type="predicted"/>
<name>A0ABD1GZD0_SALDI</name>
<evidence type="ECO:0000313" key="1">
    <source>
        <dbReference type="EMBL" id="KAL1549523.1"/>
    </source>
</evidence>
<reference evidence="1 2" key="1">
    <citation type="submission" date="2024-06" db="EMBL/GenBank/DDBJ databases">
        <title>A chromosome level genome sequence of Diviner's sage (Salvia divinorum).</title>
        <authorList>
            <person name="Ford S.A."/>
            <person name="Ro D.-K."/>
            <person name="Ness R.W."/>
            <person name="Phillips M.A."/>
        </authorList>
    </citation>
    <scope>NUCLEOTIDE SEQUENCE [LARGE SCALE GENOMIC DNA]</scope>
    <source>
        <strain evidence="1">SAF-2024a</strain>
        <tissue evidence="1">Leaf</tissue>
    </source>
</reference>
<dbReference type="EMBL" id="JBEAFC010000007">
    <property type="protein sequence ID" value="KAL1549523.1"/>
    <property type="molecule type" value="Genomic_DNA"/>
</dbReference>
<accession>A0ABD1GZD0</accession>
<dbReference type="Proteomes" id="UP001567538">
    <property type="component" value="Unassembled WGS sequence"/>
</dbReference>
<keyword evidence="2" id="KW-1185">Reference proteome</keyword>